<sequence length="131" mass="14251">MTLPGPQTLTIISGGVALFVVLLTAITIRRARAKAAAASAKAQAREEQLIEQIDVRLAAYAGRIESMQAQTANRIHDDIRGLQSDMDWLAGERMIDEAINMARTGQQAKDISVELGLPLDAAEAISRFRKH</sequence>
<keyword evidence="1" id="KW-0812">Transmembrane</keyword>
<dbReference type="RefSeq" id="WP_167635801.1">
    <property type="nucleotide sequence ID" value="NZ_JAATOP010000001.1"/>
</dbReference>
<comment type="caution">
    <text evidence="2">The sequence shown here is derived from an EMBL/GenBank/DDBJ whole genome shotgun (WGS) entry which is preliminary data.</text>
</comment>
<name>A0ABX0VUP6_9RHOB</name>
<gene>
    <name evidence="2" type="ORF">HCZ30_00490</name>
</gene>
<evidence type="ECO:0008006" key="4">
    <source>
        <dbReference type="Google" id="ProtNLM"/>
    </source>
</evidence>
<feature type="transmembrane region" description="Helical" evidence="1">
    <location>
        <begin position="6"/>
        <end position="26"/>
    </location>
</feature>
<keyword evidence="1" id="KW-0472">Membrane</keyword>
<dbReference type="EMBL" id="JAATOP010000001">
    <property type="protein sequence ID" value="NIY70907.1"/>
    <property type="molecule type" value="Genomic_DNA"/>
</dbReference>
<keyword evidence="3" id="KW-1185">Reference proteome</keyword>
<reference evidence="2 3" key="1">
    <citation type="submission" date="2020-03" db="EMBL/GenBank/DDBJ databases">
        <title>Bacterial isolates of synthetic phycosphere.</title>
        <authorList>
            <person name="Fu H."/>
            <person name="Moran M.A."/>
        </authorList>
    </citation>
    <scope>NUCLEOTIDE SEQUENCE [LARGE SCALE GENOMIC DNA]</scope>
    <source>
        <strain evidence="2 3">HF1</strain>
    </source>
</reference>
<dbReference type="Proteomes" id="UP000709466">
    <property type="component" value="Unassembled WGS sequence"/>
</dbReference>
<evidence type="ECO:0000313" key="2">
    <source>
        <dbReference type="EMBL" id="NIY70907.1"/>
    </source>
</evidence>
<proteinExistence type="predicted"/>
<evidence type="ECO:0000313" key="3">
    <source>
        <dbReference type="Proteomes" id="UP000709466"/>
    </source>
</evidence>
<protein>
    <recommendedName>
        <fullName evidence="4">DUF2802 domain-containing protein</fullName>
    </recommendedName>
</protein>
<keyword evidence="1" id="KW-1133">Transmembrane helix</keyword>
<organism evidence="2 3">
    <name type="scientific">Marivivens donghaensis</name>
    <dbReference type="NCBI Taxonomy" id="1699413"/>
    <lineage>
        <taxon>Bacteria</taxon>
        <taxon>Pseudomonadati</taxon>
        <taxon>Pseudomonadota</taxon>
        <taxon>Alphaproteobacteria</taxon>
        <taxon>Rhodobacterales</taxon>
        <taxon>Paracoccaceae</taxon>
        <taxon>Marivivens group</taxon>
        <taxon>Marivivens</taxon>
    </lineage>
</organism>
<evidence type="ECO:0000256" key="1">
    <source>
        <dbReference type="SAM" id="Phobius"/>
    </source>
</evidence>
<accession>A0ABX0VUP6</accession>